<dbReference type="PANTHER" id="PTHR23501">
    <property type="entry name" value="MAJOR FACILITATOR SUPERFAMILY"/>
    <property type="match status" value="1"/>
</dbReference>
<keyword evidence="4 6" id="KW-1133">Transmembrane helix</keyword>
<accession>A0ABN3HDY9</accession>
<evidence type="ECO:0000256" key="6">
    <source>
        <dbReference type="SAM" id="Phobius"/>
    </source>
</evidence>
<feature type="transmembrane region" description="Helical" evidence="6">
    <location>
        <begin position="266"/>
        <end position="288"/>
    </location>
</feature>
<dbReference type="Pfam" id="PF07690">
    <property type="entry name" value="MFS_1"/>
    <property type="match status" value="1"/>
</dbReference>
<dbReference type="Proteomes" id="UP001501170">
    <property type="component" value="Unassembled WGS sequence"/>
</dbReference>
<feature type="transmembrane region" description="Helical" evidence="6">
    <location>
        <begin position="80"/>
        <end position="97"/>
    </location>
</feature>
<feature type="transmembrane region" description="Helical" evidence="6">
    <location>
        <begin position="169"/>
        <end position="188"/>
    </location>
</feature>
<feature type="transmembrane region" description="Helical" evidence="6">
    <location>
        <begin position="428"/>
        <end position="448"/>
    </location>
</feature>
<feature type="transmembrane region" description="Helical" evidence="6">
    <location>
        <begin position="49"/>
        <end position="68"/>
    </location>
</feature>
<dbReference type="SUPFAM" id="SSF103473">
    <property type="entry name" value="MFS general substrate transporter"/>
    <property type="match status" value="1"/>
</dbReference>
<dbReference type="InterPro" id="IPR036259">
    <property type="entry name" value="MFS_trans_sf"/>
</dbReference>
<dbReference type="Gene3D" id="1.20.1250.20">
    <property type="entry name" value="MFS general substrate transporter like domains"/>
    <property type="match status" value="1"/>
</dbReference>
<feature type="transmembrane region" description="Helical" evidence="6">
    <location>
        <begin position="16"/>
        <end position="37"/>
    </location>
</feature>
<evidence type="ECO:0000313" key="9">
    <source>
        <dbReference type="Proteomes" id="UP001501170"/>
    </source>
</evidence>
<feature type="transmembrane region" description="Helical" evidence="6">
    <location>
        <begin position="328"/>
        <end position="347"/>
    </location>
</feature>
<feature type="domain" description="Major facilitator superfamily (MFS) profile" evidence="7">
    <location>
        <begin position="15"/>
        <end position="458"/>
    </location>
</feature>
<feature type="transmembrane region" description="Helical" evidence="6">
    <location>
        <begin position="225"/>
        <end position="245"/>
    </location>
</feature>
<feature type="transmembrane region" description="Helical" evidence="6">
    <location>
        <begin position="200"/>
        <end position="219"/>
    </location>
</feature>
<keyword evidence="9" id="KW-1185">Reference proteome</keyword>
<dbReference type="PROSITE" id="PS50850">
    <property type="entry name" value="MFS"/>
    <property type="match status" value="1"/>
</dbReference>
<comment type="subcellular location">
    <subcellularLocation>
        <location evidence="1">Cell membrane</location>
        <topology evidence="1">Multi-pass membrane protein</topology>
    </subcellularLocation>
</comment>
<dbReference type="Gene3D" id="1.20.1720.10">
    <property type="entry name" value="Multidrug resistance protein D"/>
    <property type="match status" value="1"/>
</dbReference>
<name>A0ABN3HDY9_9ACTN</name>
<feature type="transmembrane region" description="Helical" evidence="6">
    <location>
        <begin position="359"/>
        <end position="383"/>
    </location>
</feature>
<comment type="caution">
    <text evidence="8">The sequence shown here is derived from an EMBL/GenBank/DDBJ whole genome shotgun (WGS) entry which is preliminary data.</text>
</comment>
<organism evidence="8 9">
    <name type="scientific">Gordonia cholesterolivorans</name>
    <dbReference type="NCBI Taxonomy" id="559625"/>
    <lineage>
        <taxon>Bacteria</taxon>
        <taxon>Bacillati</taxon>
        <taxon>Actinomycetota</taxon>
        <taxon>Actinomycetes</taxon>
        <taxon>Mycobacteriales</taxon>
        <taxon>Gordoniaceae</taxon>
        <taxon>Gordonia</taxon>
    </lineage>
</organism>
<proteinExistence type="predicted"/>
<feature type="transmembrane region" description="Helical" evidence="6">
    <location>
        <begin position="294"/>
        <end position="316"/>
    </location>
</feature>
<evidence type="ECO:0000313" key="8">
    <source>
        <dbReference type="EMBL" id="GAA2377373.1"/>
    </source>
</evidence>
<dbReference type="PANTHER" id="PTHR23501:SF154">
    <property type="entry name" value="MULTIDRUG-EFFLUX TRANSPORTER RV1634-RELATED"/>
    <property type="match status" value="1"/>
</dbReference>
<keyword evidence="2" id="KW-0813">Transport</keyword>
<dbReference type="InterPro" id="IPR011701">
    <property type="entry name" value="MFS"/>
</dbReference>
<keyword evidence="3 6" id="KW-0812">Transmembrane</keyword>
<sequence>MSTWRELLGRDNRAPMVVMAGGVALFAINVYLTTSLLPSAVADIGGQDLYAWTMTVFLVVSVISSMLVSRWLAGLGARRSYVWAFALFAAGTVVAGASPTMTVMLVGRALQGFGAGLLGGLGFAVVRLVLAPHLWQRSIALMSAMWGVGNFVGPVVGGFFAQIHFWRGAFGLLTLLALALIAMTLRALPARRTSGEPAAAVPWMSLALLTTAVGAISVASLVHGIATWTLLAFAVLAGLGFVGWERRASSRVLPETTYRGRSPLRWIYLAILVLAAVSTVETFLPLFGQRIGGLGPLAAGFLGAALSWGWTVASISASGIESERGRRAVRICGPLLLGSGLILYGLLQMRDPSPGVIVAWYAVLFVGGCGIGMAMAHWFTAGLRVTDDEAEAAQASAGLNTSQLIANACGSALAGLLVALGGPDIVGSARVLSFGFAALAFCGIAVALREFAVDRRMREPDSPTRRGGRRSG</sequence>
<dbReference type="PRINTS" id="PR01036">
    <property type="entry name" value="TCRTETB"/>
</dbReference>
<evidence type="ECO:0000256" key="5">
    <source>
        <dbReference type="ARBA" id="ARBA00023136"/>
    </source>
</evidence>
<feature type="transmembrane region" description="Helical" evidence="6">
    <location>
        <begin position="109"/>
        <end position="130"/>
    </location>
</feature>
<evidence type="ECO:0000256" key="4">
    <source>
        <dbReference type="ARBA" id="ARBA00022989"/>
    </source>
</evidence>
<evidence type="ECO:0000256" key="1">
    <source>
        <dbReference type="ARBA" id="ARBA00004651"/>
    </source>
</evidence>
<keyword evidence="5 6" id="KW-0472">Membrane</keyword>
<evidence type="ECO:0000256" key="2">
    <source>
        <dbReference type="ARBA" id="ARBA00022448"/>
    </source>
</evidence>
<feature type="transmembrane region" description="Helical" evidence="6">
    <location>
        <begin position="139"/>
        <end position="163"/>
    </location>
</feature>
<evidence type="ECO:0000256" key="3">
    <source>
        <dbReference type="ARBA" id="ARBA00022692"/>
    </source>
</evidence>
<feature type="transmembrane region" description="Helical" evidence="6">
    <location>
        <begin position="404"/>
        <end position="422"/>
    </location>
</feature>
<reference evidence="8 9" key="1">
    <citation type="journal article" date="2019" name="Int. J. Syst. Evol. Microbiol.">
        <title>The Global Catalogue of Microorganisms (GCM) 10K type strain sequencing project: providing services to taxonomists for standard genome sequencing and annotation.</title>
        <authorList>
            <consortium name="The Broad Institute Genomics Platform"/>
            <consortium name="The Broad Institute Genome Sequencing Center for Infectious Disease"/>
            <person name="Wu L."/>
            <person name="Ma J."/>
        </authorList>
    </citation>
    <scope>NUCLEOTIDE SEQUENCE [LARGE SCALE GENOMIC DNA]</scope>
    <source>
        <strain evidence="8 9">JCM 16227</strain>
    </source>
</reference>
<dbReference type="EMBL" id="BAAARB010000006">
    <property type="protein sequence ID" value="GAA2377373.1"/>
    <property type="molecule type" value="Genomic_DNA"/>
</dbReference>
<dbReference type="InterPro" id="IPR020846">
    <property type="entry name" value="MFS_dom"/>
</dbReference>
<evidence type="ECO:0000259" key="7">
    <source>
        <dbReference type="PROSITE" id="PS50850"/>
    </source>
</evidence>
<dbReference type="RefSeq" id="WP_346075814.1">
    <property type="nucleotide sequence ID" value="NZ_BAAARB010000006.1"/>
</dbReference>
<gene>
    <name evidence="8" type="ORF">GCM10009855_16040</name>
</gene>
<protein>
    <submittedName>
        <fullName evidence="8">MFS transporter</fullName>
    </submittedName>
</protein>